<evidence type="ECO:0000256" key="2">
    <source>
        <dbReference type="SAM" id="Phobius"/>
    </source>
</evidence>
<feature type="region of interest" description="Disordered" evidence="1">
    <location>
        <begin position="66"/>
        <end position="97"/>
    </location>
</feature>
<organism evidence="3 4">
    <name type="scientific">Asanoa ferruginea</name>
    <dbReference type="NCBI Taxonomy" id="53367"/>
    <lineage>
        <taxon>Bacteria</taxon>
        <taxon>Bacillati</taxon>
        <taxon>Actinomycetota</taxon>
        <taxon>Actinomycetes</taxon>
        <taxon>Micromonosporales</taxon>
        <taxon>Micromonosporaceae</taxon>
        <taxon>Asanoa</taxon>
    </lineage>
</organism>
<evidence type="ECO:0000313" key="3">
    <source>
        <dbReference type="EMBL" id="REF96772.1"/>
    </source>
</evidence>
<feature type="transmembrane region" description="Helical" evidence="2">
    <location>
        <begin position="37"/>
        <end position="55"/>
    </location>
</feature>
<evidence type="ECO:0000313" key="4">
    <source>
        <dbReference type="Proteomes" id="UP000256913"/>
    </source>
</evidence>
<dbReference type="Gene3D" id="2.120.10.30">
    <property type="entry name" value="TolB, C-terminal domain"/>
    <property type="match status" value="1"/>
</dbReference>
<evidence type="ECO:0000256" key="1">
    <source>
        <dbReference type="SAM" id="MobiDB-lite"/>
    </source>
</evidence>
<dbReference type="OrthoDB" id="3516511at2"/>
<dbReference type="Proteomes" id="UP000256913">
    <property type="component" value="Unassembled WGS sequence"/>
</dbReference>
<comment type="caution">
    <text evidence="3">The sequence shown here is derived from an EMBL/GenBank/DDBJ whole genome shotgun (WGS) entry which is preliminary data.</text>
</comment>
<proteinExistence type="predicted"/>
<dbReference type="RefSeq" id="WP_116068230.1">
    <property type="nucleotide sequence ID" value="NZ_BONB01000094.1"/>
</dbReference>
<feature type="compositionally biased region" description="Low complexity" evidence="1">
    <location>
        <begin position="75"/>
        <end position="91"/>
    </location>
</feature>
<dbReference type="InterPro" id="IPR011042">
    <property type="entry name" value="6-blade_b-propeller_TolB-like"/>
</dbReference>
<dbReference type="SUPFAM" id="SSF50969">
    <property type="entry name" value="YVTN repeat-like/Quinoprotein amine dehydrogenase"/>
    <property type="match status" value="1"/>
</dbReference>
<dbReference type="InterPro" id="IPR011044">
    <property type="entry name" value="Quino_amine_DH_bsu"/>
</dbReference>
<dbReference type="EMBL" id="QUMQ01000001">
    <property type="protein sequence ID" value="REF96772.1"/>
    <property type="molecule type" value="Genomic_DNA"/>
</dbReference>
<keyword evidence="2" id="KW-0812">Transmembrane</keyword>
<gene>
    <name evidence="3" type="ORF">DFJ67_2764</name>
</gene>
<keyword evidence="2" id="KW-1133">Transmembrane helix</keyword>
<dbReference type="AlphaFoldDB" id="A0A3D9ZJW2"/>
<protein>
    <recommendedName>
        <fullName evidence="5">WD40 repeat protein</fullName>
    </recommendedName>
</protein>
<name>A0A3D9ZJW2_9ACTN</name>
<reference evidence="3 4" key="1">
    <citation type="submission" date="2018-08" db="EMBL/GenBank/DDBJ databases">
        <title>Sequencing the genomes of 1000 actinobacteria strains.</title>
        <authorList>
            <person name="Klenk H.-P."/>
        </authorList>
    </citation>
    <scope>NUCLEOTIDE SEQUENCE [LARGE SCALE GENOMIC DNA]</scope>
    <source>
        <strain evidence="3 4">DSM 44099</strain>
    </source>
</reference>
<keyword evidence="4" id="KW-1185">Reference proteome</keyword>
<keyword evidence="2" id="KW-0472">Membrane</keyword>
<accession>A0A3D9ZJW2</accession>
<evidence type="ECO:0008006" key="5">
    <source>
        <dbReference type="Google" id="ProtNLM"/>
    </source>
</evidence>
<sequence>MSTELRRALWELTDVPPPPDLAGNAIRLAERRRRRRIAVGAAAVVVLAVAIAVPLRPEGKSVPVPIAPTPSISSPVEPTEAPAEPTEAPVEVPEPPAGAGPPKVAAFAYAGVLPQTSTNGEPITSDQAFSYVLDRYTGAYVKIPYRVAVPSPDGKRFFVGNGGLGGIIDGARGSLRQVDAYSGYTVGVDWSPDGRRILLSNAGVNGPGGFTVVDATTLEAGPFVRVPDLDERNARGLGFFWAADGRSVGLTLTVSEGEASTGKTVGIRFYDLRGKKLRTLGFTGTEAVRTSADVSPDGKRAVAAPAWGDDGIRIVDLRTGEVTAEFPGKEVVGWYDDAHLVLRDPVMLRLFDLRGREVRRIRGPEDLLSGAAVHLVRAKGLPAASARYAF</sequence>